<dbReference type="EMBL" id="FTNT01000002">
    <property type="protein sequence ID" value="SIR75759.1"/>
    <property type="molecule type" value="Genomic_DNA"/>
</dbReference>
<dbReference type="Pfam" id="PF00296">
    <property type="entry name" value="Bac_luciferase"/>
    <property type="match status" value="1"/>
</dbReference>
<feature type="domain" description="Luciferase-like" evidence="5">
    <location>
        <begin position="30"/>
        <end position="248"/>
    </location>
</feature>
<dbReference type="CDD" id="cd01097">
    <property type="entry name" value="Tetrahydromethanopterin_reductase"/>
    <property type="match status" value="1"/>
</dbReference>
<evidence type="ECO:0000256" key="1">
    <source>
        <dbReference type="ARBA" id="ARBA00022630"/>
    </source>
</evidence>
<dbReference type="OrthoDB" id="9775082at2"/>
<sequence length="288" mass="30922">MARDTVRIGVVADGYHRFTVGEDGSGDGVRLAAEAREAEELGYELFALSDHLHGSRPTFDPWTALTWVAASTTTLTVVTDVLGLPYRHPAVLAKMAESLDRLSASRLVLGIGNGGYDPEFTAFGLASRTPREKVDALAEGIEMMQALWGQTSASLSGDYYRIDAAQLSPPAARRVPVWVGGYGPRSLDTIGRLADGWLPSYARLGPDGSRDAIARVRSAATEAGRDAEALSLVTNISVDPGSRSAVRTADTLRDVSDLGFDTLLVSGLHTSGERRWFAEEVAPKVREY</sequence>
<dbReference type="GO" id="GO:0008726">
    <property type="term" value="F:alkanesulfonate monooxygenase activity"/>
    <property type="evidence" value="ECO:0007669"/>
    <property type="project" value="TreeGrafter"/>
</dbReference>
<evidence type="ECO:0000256" key="2">
    <source>
        <dbReference type="ARBA" id="ARBA00022643"/>
    </source>
</evidence>
<proteinExistence type="predicted"/>
<dbReference type="AlphaFoldDB" id="A0A1N7DIS4"/>
<evidence type="ECO:0000256" key="3">
    <source>
        <dbReference type="ARBA" id="ARBA00023002"/>
    </source>
</evidence>
<evidence type="ECO:0000259" key="5">
    <source>
        <dbReference type="Pfam" id="PF00296"/>
    </source>
</evidence>
<dbReference type="PANTHER" id="PTHR42847:SF4">
    <property type="entry name" value="ALKANESULFONATE MONOOXYGENASE-RELATED"/>
    <property type="match status" value="1"/>
</dbReference>
<dbReference type="STRING" id="1344003.SAMN05445060_0670"/>
<dbReference type="PANTHER" id="PTHR42847">
    <property type="entry name" value="ALKANESULFONATE MONOOXYGENASE"/>
    <property type="match status" value="1"/>
</dbReference>
<reference evidence="6 7" key="1">
    <citation type="submission" date="2017-01" db="EMBL/GenBank/DDBJ databases">
        <authorList>
            <person name="Mah S.A."/>
            <person name="Swanson W.J."/>
            <person name="Moy G.W."/>
            <person name="Vacquier V.D."/>
        </authorList>
    </citation>
    <scope>NUCLEOTIDE SEQUENCE [LARGE SCALE GENOMIC DNA]</scope>
    <source>
        <strain evidence="6 7">CPCC 203464</strain>
    </source>
</reference>
<evidence type="ECO:0000256" key="4">
    <source>
        <dbReference type="ARBA" id="ARBA00023033"/>
    </source>
</evidence>
<dbReference type="Gene3D" id="3.20.20.30">
    <property type="entry name" value="Luciferase-like domain"/>
    <property type="match status" value="1"/>
</dbReference>
<dbReference type="InterPro" id="IPR050172">
    <property type="entry name" value="SsuD_RutA_monooxygenase"/>
</dbReference>
<keyword evidence="1" id="KW-0285">Flavoprotein</keyword>
<dbReference type="InterPro" id="IPR036661">
    <property type="entry name" value="Luciferase-like_sf"/>
</dbReference>
<evidence type="ECO:0000313" key="6">
    <source>
        <dbReference type="EMBL" id="SIR75759.1"/>
    </source>
</evidence>
<dbReference type="SUPFAM" id="SSF51679">
    <property type="entry name" value="Bacterial luciferase-like"/>
    <property type="match status" value="1"/>
</dbReference>
<dbReference type="Proteomes" id="UP000186218">
    <property type="component" value="Unassembled WGS sequence"/>
</dbReference>
<dbReference type="GO" id="GO:0046306">
    <property type="term" value="P:alkanesulfonate catabolic process"/>
    <property type="evidence" value="ECO:0007669"/>
    <property type="project" value="TreeGrafter"/>
</dbReference>
<gene>
    <name evidence="6" type="ORF">SAMN05445060_0670</name>
</gene>
<name>A0A1N7DIS4_9NOCA</name>
<keyword evidence="3" id="KW-0560">Oxidoreductase</keyword>
<keyword evidence="4 6" id="KW-0503">Monooxygenase</keyword>
<dbReference type="InterPro" id="IPR011251">
    <property type="entry name" value="Luciferase-like_dom"/>
</dbReference>
<organism evidence="6 7">
    <name type="scientific">Williamsia sterculiae</name>
    <dbReference type="NCBI Taxonomy" id="1344003"/>
    <lineage>
        <taxon>Bacteria</taxon>
        <taxon>Bacillati</taxon>
        <taxon>Actinomycetota</taxon>
        <taxon>Actinomycetes</taxon>
        <taxon>Mycobacteriales</taxon>
        <taxon>Nocardiaceae</taxon>
        <taxon>Williamsia</taxon>
    </lineage>
</organism>
<protein>
    <submittedName>
        <fullName evidence="6">Luciferase-like monooxygenase</fullName>
    </submittedName>
</protein>
<accession>A0A1N7DIS4</accession>
<keyword evidence="2" id="KW-0288">FMN</keyword>
<keyword evidence="7" id="KW-1185">Reference proteome</keyword>
<evidence type="ECO:0000313" key="7">
    <source>
        <dbReference type="Proteomes" id="UP000186218"/>
    </source>
</evidence>
<dbReference type="RefSeq" id="WP_076476594.1">
    <property type="nucleotide sequence ID" value="NZ_FTNT01000002.1"/>
</dbReference>